<dbReference type="AlphaFoldDB" id="A0A0N0RF73"/>
<dbReference type="InterPro" id="IPR016796">
    <property type="entry name" value="UCP021774"/>
</dbReference>
<protein>
    <recommendedName>
        <fullName evidence="1">DUF302 domain-containing protein</fullName>
    </recommendedName>
</protein>
<dbReference type="SUPFAM" id="SSF103247">
    <property type="entry name" value="TT1751-like"/>
    <property type="match status" value="1"/>
</dbReference>
<dbReference type="PANTHER" id="PTHR38342">
    <property type="entry name" value="SLR5037 PROTEIN"/>
    <property type="match status" value="1"/>
</dbReference>
<dbReference type="OrthoDB" id="9791067at2"/>
<dbReference type="CDD" id="cd14797">
    <property type="entry name" value="DUF302"/>
    <property type="match status" value="1"/>
</dbReference>
<dbReference type="PIRSF" id="PIRSF021774">
    <property type="entry name" value="UCP021774"/>
    <property type="match status" value="1"/>
</dbReference>
<dbReference type="InParanoid" id="A0A0N0RF73"/>
<name>A0A0N0RF73_9CHLR</name>
<dbReference type="InterPro" id="IPR035923">
    <property type="entry name" value="TT1751-like_sf"/>
</dbReference>
<proteinExistence type="predicted"/>
<dbReference type="InterPro" id="IPR005180">
    <property type="entry name" value="DUF302"/>
</dbReference>
<feature type="domain" description="DUF302" evidence="1">
    <location>
        <begin position="39"/>
        <end position="97"/>
    </location>
</feature>
<reference evidence="3" key="2">
    <citation type="submission" date="2015-08" db="EMBL/GenBank/DDBJ databases">
        <title>Draft Genome Sequence of a Heterotrophic Facultative Anaerobic Bacterium Ardenticatena maritima Strain 110S.</title>
        <authorList>
            <person name="Kawaichi S."/>
            <person name="Yoshida T."/>
            <person name="Sako Y."/>
            <person name="Nakamura R."/>
        </authorList>
    </citation>
    <scope>NUCLEOTIDE SEQUENCE [LARGE SCALE GENOMIC DNA]</scope>
    <source>
        <strain evidence="3">110S</strain>
    </source>
</reference>
<dbReference type="Pfam" id="PF03625">
    <property type="entry name" value="DUF302"/>
    <property type="match status" value="1"/>
</dbReference>
<keyword evidence="3" id="KW-1185">Reference proteome</keyword>
<evidence type="ECO:0000313" key="3">
    <source>
        <dbReference type="Proteomes" id="UP000037784"/>
    </source>
</evidence>
<accession>A0A0N0RF73</accession>
<gene>
    <name evidence="2" type="ORF">ARMA_0007</name>
</gene>
<dbReference type="PANTHER" id="PTHR38342:SF1">
    <property type="entry name" value="SLR5037 PROTEIN"/>
    <property type="match status" value="1"/>
</dbReference>
<dbReference type="RefSeq" id="WP_082373697.1">
    <property type="nucleotide sequence ID" value="NZ_BBZA01000001.1"/>
</dbReference>
<evidence type="ECO:0000313" key="2">
    <source>
        <dbReference type="EMBL" id="GAP61584.1"/>
    </source>
</evidence>
<reference evidence="2 3" key="1">
    <citation type="journal article" date="2015" name="Genome Announc.">
        <title>Draft Genome Sequence of a Heterotrophic Facultative Anaerobic Thermophilic Bacterium, Ardenticatena maritima Strain 110ST.</title>
        <authorList>
            <person name="Kawaichi S."/>
            <person name="Yoshida T."/>
            <person name="Sako Y."/>
            <person name="Nakamura R."/>
        </authorList>
    </citation>
    <scope>NUCLEOTIDE SEQUENCE [LARGE SCALE GENOMIC DNA]</scope>
    <source>
        <strain evidence="2 3">110S</strain>
    </source>
</reference>
<sequence>MSTQVTYGMTKSLNVPFETAVERVTEALKEQGFGILTEIDVKATLKKKLDVDFRRYVILGACNPPLAHRALSTDIHIGLMLPCNVVVYEDESGTGSVVEIADPIAMLGIANSPDLMPIAQEARERLQKALDALDQ</sequence>
<evidence type="ECO:0000259" key="1">
    <source>
        <dbReference type="Pfam" id="PF03625"/>
    </source>
</evidence>
<dbReference type="Gene3D" id="3.30.310.70">
    <property type="entry name" value="TT1751-like domain"/>
    <property type="match status" value="1"/>
</dbReference>
<organism evidence="2 3">
    <name type="scientific">Ardenticatena maritima</name>
    <dbReference type="NCBI Taxonomy" id="872965"/>
    <lineage>
        <taxon>Bacteria</taxon>
        <taxon>Bacillati</taxon>
        <taxon>Chloroflexota</taxon>
        <taxon>Ardenticatenia</taxon>
        <taxon>Ardenticatenales</taxon>
        <taxon>Ardenticatenaceae</taxon>
        <taxon>Ardenticatena</taxon>
    </lineage>
</organism>
<comment type="caution">
    <text evidence="2">The sequence shown here is derived from an EMBL/GenBank/DDBJ whole genome shotgun (WGS) entry which is preliminary data.</text>
</comment>
<dbReference type="EMBL" id="BBZA01000001">
    <property type="protein sequence ID" value="GAP61584.1"/>
    <property type="molecule type" value="Genomic_DNA"/>
</dbReference>
<dbReference type="Proteomes" id="UP000037784">
    <property type="component" value="Unassembled WGS sequence"/>
</dbReference>